<dbReference type="Proteomes" id="UP000059188">
    <property type="component" value="Unassembled WGS sequence"/>
</dbReference>
<reference evidence="2" key="1">
    <citation type="submission" date="2012-10" db="EMBL/GenBank/DDBJ databases">
        <authorList>
            <person name="Jelonek L."/>
        </authorList>
    </citation>
    <scope>NUCLEOTIDE SEQUENCE</scope>
    <source>
        <strain evidence="2">Isolate 7/3/14</strain>
    </source>
</reference>
<reference evidence="2 4" key="2">
    <citation type="journal article" date="2013" name="J. Biotechnol.">
        <title>Establishment and interpretation of the genome sequence of the phytopathogenic fungus Rhizoctonia solani AG1-IB isolate 7/3/14.</title>
        <authorList>
            <person name="Wibberg D.W."/>
            <person name="Jelonek L.J."/>
            <person name="Rupp O.R."/>
            <person name="Hennig M.H."/>
            <person name="Eikmeyer F.E."/>
            <person name="Goesmann A.G."/>
            <person name="Hartmann A.H."/>
            <person name="Borriss R.B."/>
            <person name="Grosch R.G."/>
            <person name="Puehler A.P."/>
            <person name="Schlueter A.S."/>
        </authorList>
    </citation>
    <scope>NUCLEOTIDE SEQUENCE [LARGE SCALE GENOMIC DNA]</scope>
    <source>
        <strain evidence="4">AG1-IB / isolate 7/3/14</strain>
        <strain evidence="2">Isolate 7/3/14</strain>
    </source>
</reference>
<dbReference type="PANTHER" id="PTHR15503:SF22">
    <property type="entry name" value="TRANSPOSON TY3-I GAG POLYPROTEIN"/>
    <property type="match status" value="1"/>
</dbReference>
<protein>
    <submittedName>
        <fullName evidence="2">Uncharacterized protein</fullName>
    </submittedName>
</protein>
<evidence type="ECO:0000313" key="5">
    <source>
        <dbReference type="Proteomes" id="UP000059188"/>
    </source>
</evidence>
<dbReference type="HOGENOM" id="CLU_049490_2_0_1"/>
<accession>M5BWF7</accession>
<evidence type="ECO:0000313" key="4">
    <source>
        <dbReference type="Proteomes" id="UP000012065"/>
    </source>
</evidence>
<gene>
    <name evidence="2" type="ORF">BN14_05630</name>
    <name evidence="3" type="ORF">RSOLAG1IB_10847</name>
</gene>
<feature type="region of interest" description="Disordered" evidence="1">
    <location>
        <begin position="40"/>
        <end position="73"/>
    </location>
</feature>
<dbReference type="STRING" id="1108050.M5BWF7"/>
<feature type="region of interest" description="Disordered" evidence="1">
    <location>
        <begin position="164"/>
        <end position="183"/>
    </location>
</feature>
<keyword evidence="5" id="KW-1185">Reference proteome</keyword>
<dbReference type="EMBL" id="LN679184">
    <property type="protein sequence ID" value="CEL63546.1"/>
    <property type="molecule type" value="Genomic_DNA"/>
</dbReference>
<name>M5BWF7_THACB</name>
<feature type="compositionally biased region" description="Basic and acidic residues" evidence="1">
    <location>
        <begin position="60"/>
        <end position="73"/>
    </location>
</feature>
<reference evidence="3 5" key="3">
    <citation type="submission" date="2014-11" db="EMBL/GenBank/DDBJ databases">
        <authorList>
            <person name="Wibberg Daniel"/>
        </authorList>
    </citation>
    <scope>NUCLEOTIDE SEQUENCE [LARGE SCALE GENOMIC DNA]</scope>
    <source>
        <strain evidence="3">Rhizoctonia solani AG1-IB 7/3/14</strain>
    </source>
</reference>
<evidence type="ECO:0000256" key="1">
    <source>
        <dbReference type="SAM" id="MobiDB-lite"/>
    </source>
</evidence>
<proteinExistence type="predicted"/>
<sequence>MLQEITQAVEDTIQRLLPAPAAPEPHTPSRRTFITVEDTPRAATGSGSSGNKDFLIPVKTGEETEEKGKKKVKLESPEPSRMWKLLHTPLSLGPLQVVVPDTAEPPRSPIEQVITPHSNEDEGFIASQPGETEEEKENRTMHNLATMMGRALSVPLQSTFRSLSQTPGAAQPKSIIPAPEKYDGKKGPAAKSFILDCKKYFFSNSSSFSLDHSHISFVLVNLKEGQPKKWGQIYLEKLLDGAHEPILENWDSFEAAFLCNWSDPAAAQVAECCLRNLKQSRAASNYAMDFRIIASELEWLDAALIATFR</sequence>
<dbReference type="AlphaFoldDB" id="M5BWF7"/>
<dbReference type="Proteomes" id="UP000012065">
    <property type="component" value="Unassembled WGS sequence"/>
</dbReference>
<dbReference type="EMBL" id="CAOJ01008426">
    <property type="protein sequence ID" value="CCO31584.1"/>
    <property type="molecule type" value="Genomic_DNA"/>
</dbReference>
<dbReference type="InterPro" id="IPR032567">
    <property type="entry name" value="RTL1-rel"/>
</dbReference>
<dbReference type="PANTHER" id="PTHR15503">
    <property type="entry name" value="LDOC1 RELATED"/>
    <property type="match status" value="1"/>
</dbReference>
<organism evidence="2 4">
    <name type="scientific">Thanatephorus cucumeris (strain AG1-IB / isolate 7/3/14)</name>
    <name type="common">Lettuce bottom rot fungus</name>
    <name type="synonym">Rhizoctonia solani</name>
    <dbReference type="NCBI Taxonomy" id="1108050"/>
    <lineage>
        <taxon>Eukaryota</taxon>
        <taxon>Fungi</taxon>
        <taxon>Dikarya</taxon>
        <taxon>Basidiomycota</taxon>
        <taxon>Agaricomycotina</taxon>
        <taxon>Agaricomycetes</taxon>
        <taxon>Cantharellales</taxon>
        <taxon>Ceratobasidiaceae</taxon>
        <taxon>Rhizoctonia</taxon>
        <taxon>Rhizoctonia solani AG-1</taxon>
    </lineage>
</organism>
<evidence type="ECO:0000313" key="3">
    <source>
        <dbReference type="EMBL" id="CEL63546.1"/>
    </source>
</evidence>
<evidence type="ECO:0000313" key="2">
    <source>
        <dbReference type="EMBL" id="CCO31584.1"/>
    </source>
</evidence>